<dbReference type="Gene3D" id="1.10.12.10">
    <property type="entry name" value="Lyase 2-enoyl-coa Hydratase, Chain A, domain 2"/>
    <property type="match status" value="1"/>
</dbReference>
<evidence type="ECO:0000256" key="6">
    <source>
        <dbReference type="ARBA" id="ARBA00023717"/>
    </source>
</evidence>
<proteinExistence type="inferred from homology"/>
<dbReference type="GO" id="GO:0006635">
    <property type="term" value="P:fatty acid beta-oxidation"/>
    <property type="evidence" value="ECO:0007669"/>
    <property type="project" value="TreeGrafter"/>
</dbReference>
<dbReference type="SUPFAM" id="SSF52096">
    <property type="entry name" value="ClpP/crotonase"/>
    <property type="match status" value="1"/>
</dbReference>
<dbReference type="EMBL" id="VDUX01000003">
    <property type="protein sequence ID" value="TXL61229.1"/>
    <property type="molecule type" value="Genomic_DNA"/>
</dbReference>
<keyword evidence="9" id="KW-0413">Isomerase</keyword>
<comment type="catalytic activity">
    <reaction evidence="6">
        <text>a 4-saturated-(3S)-3-hydroxyacyl-CoA = a (3E)-enoyl-CoA + H2O</text>
        <dbReference type="Rhea" id="RHEA:20724"/>
        <dbReference type="ChEBI" id="CHEBI:15377"/>
        <dbReference type="ChEBI" id="CHEBI:58521"/>
        <dbReference type="ChEBI" id="CHEBI:137480"/>
        <dbReference type="EC" id="4.2.1.17"/>
    </reaction>
</comment>
<dbReference type="OrthoDB" id="8452484at2"/>
<evidence type="ECO:0000313" key="9">
    <source>
        <dbReference type="EMBL" id="TXL61229.1"/>
    </source>
</evidence>
<evidence type="ECO:0000256" key="4">
    <source>
        <dbReference type="ARBA" id="ARBA00023239"/>
    </source>
</evidence>
<keyword evidence="3" id="KW-0443">Lipid metabolism</keyword>
<dbReference type="PANTHER" id="PTHR11941:SF169">
    <property type="entry name" value="(7AS)-7A-METHYL-1,5-DIOXO-2,3,5,6,7,7A-HEXAHYDRO-1H-INDENE-CARBOXYL-COA HYDROLASE"/>
    <property type="match status" value="1"/>
</dbReference>
<organism evidence="9 10">
    <name type="scientific">Aeromicrobium terrae</name>
    <dbReference type="NCBI Taxonomy" id="2498846"/>
    <lineage>
        <taxon>Bacteria</taxon>
        <taxon>Bacillati</taxon>
        <taxon>Actinomycetota</taxon>
        <taxon>Actinomycetes</taxon>
        <taxon>Propionibacteriales</taxon>
        <taxon>Nocardioidaceae</taxon>
        <taxon>Aeromicrobium</taxon>
    </lineage>
</organism>
<dbReference type="CDD" id="cd06558">
    <property type="entry name" value="crotonase-like"/>
    <property type="match status" value="1"/>
</dbReference>
<keyword evidence="4" id="KW-0456">Lyase</keyword>
<dbReference type="GO" id="GO:0016853">
    <property type="term" value="F:isomerase activity"/>
    <property type="evidence" value="ECO:0007669"/>
    <property type="project" value="UniProtKB-KW"/>
</dbReference>
<dbReference type="FunFam" id="1.10.12.10:FF:000001">
    <property type="entry name" value="Probable enoyl-CoA hydratase, mitochondrial"/>
    <property type="match status" value="1"/>
</dbReference>
<keyword evidence="10" id="KW-1185">Reference proteome</keyword>
<evidence type="ECO:0000256" key="3">
    <source>
        <dbReference type="ARBA" id="ARBA00023098"/>
    </source>
</evidence>
<dbReference type="PANTHER" id="PTHR11941">
    <property type="entry name" value="ENOYL-COA HYDRATASE-RELATED"/>
    <property type="match status" value="1"/>
</dbReference>
<dbReference type="FunFam" id="3.90.226.10:FF:000009">
    <property type="entry name" value="Carnitinyl-CoA dehydratase"/>
    <property type="match status" value="1"/>
</dbReference>
<dbReference type="Gene3D" id="3.90.226.10">
    <property type="entry name" value="2-enoyl-CoA Hydratase, Chain A, domain 1"/>
    <property type="match status" value="1"/>
</dbReference>
<feature type="compositionally biased region" description="Basic and acidic residues" evidence="8">
    <location>
        <begin position="9"/>
        <end position="22"/>
    </location>
</feature>
<dbReference type="GO" id="GO:0004300">
    <property type="term" value="F:enoyl-CoA hydratase activity"/>
    <property type="evidence" value="ECO:0007669"/>
    <property type="project" value="UniProtKB-EC"/>
</dbReference>
<evidence type="ECO:0000256" key="1">
    <source>
        <dbReference type="ARBA" id="ARBA00005254"/>
    </source>
</evidence>
<dbReference type="EC" id="4.2.1.17" evidence="2"/>
<dbReference type="AlphaFoldDB" id="A0A5C8NHE4"/>
<evidence type="ECO:0000313" key="10">
    <source>
        <dbReference type="Proteomes" id="UP000321571"/>
    </source>
</evidence>
<evidence type="ECO:0000256" key="2">
    <source>
        <dbReference type="ARBA" id="ARBA00012076"/>
    </source>
</evidence>
<dbReference type="InterPro" id="IPR014748">
    <property type="entry name" value="Enoyl-CoA_hydra_C"/>
</dbReference>
<sequence length="302" mass="32041">MGVAFPWRSFDRRPGRPRPHGEPEALAYARRAPLTAATTGGTPVGELARLEVDGGVATLRLDRPKMNALDAQMQGEIIEAAREADRREDVAAVVVYGGERVFAAGADVKQMAEMSYQEMALHSHLLQDFTKAVAAIGKPTVSAITGFALGGGCEVALSTDLRFCADDAKLGQPEILLGIIPGAGGTQRLARLVGPARAKELIYTGRFVDAAEALAIGLVDEVHPAAEVYDRAVEWARQFVGGPALALRAAKNAVDRGLEVDLQTGLDIERAEFSALFATEDRSAGMTSFVENGPGKATFQGR</sequence>
<dbReference type="InterPro" id="IPR001753">
    <property type="entry name" value="Enoyl-CoA_hydra/iso"/>
</dbReference>
<comment type="similarity">
    <text evidence="1 7">Belongs to the enoyl-CoA hydratase/isomerase family.</text>
</comment>
<dbReference type="PROSITE" id="PS00166">
    <property type="entry name" value="ENOYL_COA_HYDRATASE"/>
    <property type="match status" value="1"/>
</dbReference>
<comment type="caution">
    <text evidence="9">The sequence shown here is derived from an EMBL/GenBank/DDBJ whole genome shotgun (WGS) entry which is preliminary data.</text>
</comment>
<comment type="catalytic activity">
    <reaction evidence="5">
        <text>a (3S)-3-hydroxyacyl-CoA = a (2E)-enoyl-CoA + H2O</text>
        <dbReference type="Rhea" id="RHEA:16105"/>
        <dbReference type="ChEBI" id="CHEBI:15377"/>
        <dbReference type="ChEBI" id="CHEBI:57318"/>
        <dbReference type="ChEBI" id="CHEBI:58856"/>
        <dbReference type="EC" id="4.2.1.17"/>
    </reaction>
</comment>
<dbReference type="Proteomes" id="UP000321571">
    <property type="component" value="Unassembled WGS sequence"/>
</dbReference>
<feature type="region of interest" description="Disordered" evidence="8">
    <location>
        <begin position="1"/>
        <end position="22"/>
    </location>
</feature>
<gene>
    <name evidence="9" type="ORF">FHP06_07265</name>
</gene>
<protein>
    <recommendedName>
        <fullName evidence="2">enoyl-CoA hydratase</fullName>
        <ecNumber evidence="2">4.2.1.17</ecNumber>
    </recommendedName>
</protein>
<name>A0A5C8NHE4_9ACTN</name>
<reference evidence="9 10" key="1">
    <citation type="submission" date="2019-06" db="EMBL/GenBank/DDBJ databases">
        <title>Aeromicrobium sp. nov., isolated from a maize field.</title>
        <authorList>
            <person name="Lin S.-Y."/>
            <person name="Tsai C.-F."/>
            <person name="Young C.-C."/>
        </authorList>
    </citation>
    <scope>NUCLEOTIDE SEQUENCE [LARGE SCALE GENOMIC DNA]</scope>
    <source>
        <strain evidence="9 10">CC-CFT486</strain>
    </source>
</reference>
<dbReference type="Pfam" id="PF00378">
    <property type="entry name" value="ECH_1"/>
    <property type="match status" value="1"/>
</dbReference>
<accession>A0A5C8NHE4</accession>
<dbReference type="InterPro" id="IPR029045">
    <property type="entry name" value="ClpP/crotonase-like_dom_sf"/>
</dbReference>
<evidence type="ECO:0000256" key="5">
    <source>
        <dbReference type="ARBA" id="ARBA00023709"/>
    </source>
</evidence>
<evidence type="ECO:0000256" key="7">
    <source>
        <dbReference type="RuleBase" id="RU003707"/>
    </source>
</evidence>
<evidence type="ECO:0000256" key="8">
    <source>
        <dbReference type="SAM" id="MobiDB-lite"/>
    </source>
</evidence>
<dbReference type="InterPro" id="IPR018376">
    <property type="entry name" value="Enoyl-CoA_hyd/isom_CS"/>
</dbReference>